<sequence>MILVGWRLCKLYEAGKMTAGQASLGKSWNTAKAREVVSLGRELLGGNGILADFLVAKRSVIWNPFTHTKAHMKSTPWSQVKKSLALLVSRQQYHYHVAVCNSVY</sequence>
<comment type="caution">
    <text evidence="1">The sequence shown here is derived from an EMBL/GenBank/DDBJ whole genome shotgun (WGS) entry which is preliminary data.</text>
</comment>
<dbReference type="Gene3D" id="1.20.140.10">
    <property type="entry name" value="Butyryl-CoA Dehydrogenase, subunit A, domain 3"/>
    <property type="match status" value="1"/>
</dbReference>
<organism evidence="1 2">
    <name type="scientific">Heracleum sosnowskyi</name>
    <dbReference type="NCBI Taxonomy" id="360622"/>
    <lineage>
        <taxon>Eukaryota</taxon>
        <taxon>Viridiplantae</taxon>
        <taxon>Streptophyta</taxon>
        <taxon>Embryophyta</taxon>
        <taxon>Tracheophyta</taxon>
        <taxon>Spermatophyta</taxon>
        <taxon>Magnoliopsida</taxon>
        <taxon>eudicotyledons</taxon>
        <taxon>Gunneridae</taxon>
        <taxon>Pentapetalae</taxon>
        <taxon>asterids</taxon>
        <taxon>campanulids</taxon>
        <taxon>Apiales</taxon>
        <taxon>Apiaceae</taxon>
        <taxon>Apioideae</taxon>
        <taxon>apioid superclade</taxon>
        <taxon>Tordylieae</taxon>
        <taxon>Tordyliinae</taxon>
        <taxon>Heracleum</taxon>
    </lineage>
</organism>
<proteinExistence type="predicted"/>
<gene>
    <name evidence="1" type="ORF">POM88_048918</name>
</gene>
<dbReference type="Proteomes" id="UP001237642">
    <property type="component" value="Unassembled WGS sequence"/>
</dbReference>
<keyword evidence="2" id="KW-1185">Reference proteome</keyword>
<dbReference type="InterPro" id="IPR045008">
    <property type="entry name" value="ACX4-like"/>
</dbReference>
<dbReference type="GO" id="GO:0005777">
    <property type="term" value="C:peroxisome"/>
    <property type="evidence" value="ECO:0007669"/>
    <property type="project" value="TreeGrafter"/>
</dbReference>
<protein>
    <submittedName>
        <fullName evidence="1">Uncharacterized protein</fullName>
    </submittedName>
</protein>
<reference evidence="1" key="1">
    <citation type="submission" date="2023-02" db="EMBL/GenBank/DDBJ databases">
        <title>Genome of toxic invasive species Heracleum sosnowskyi carries increased number of genes despite the absence of recent whole-genome duplications.</title>
        <authorList>
            <person name="Schelkunov M."/>
            <person name="Shtratnikova V."/>
            <person name="Makarenko M."/>
            <person name="Klepikova A."/>
            <person name="Omelchenko D."/>
            <person name="Novikova G."/>
            <person name="Obukhova E."/>
            <person name="Bogdanov V."/>
            <person name="Penin A."/>
            <person name="Logacheva M."/>
        </authorList>
    </citation>
    <scope>NUCLEOTIDE SEQUENCE</scope>
    <source>
        <strain evidence="1">Hsosn_3</strain>
        <tissue evidence="1">Leaf</tissue>
    </source>
</reference>
<dbReference type="GO" id="GO:0003995">
    <property type="term" value="F:acyl-CoA dehydrogenase activity"/>
    <property type="evidence" value="ECO:0007669"/>
    <property type="project" value="InterPro"/>
</dbReference>
<reference evidence="1" key="2">
    <citation type="submission" date="2023-05" db="EMBL/GenBank/DDBJ databases">
        <authorList>
            <person name="Schelkunov M.I."/>
        </authorList>
    </citation>
    <scope>NUCLEOTIDE SEQUENCE</scope>
    <source>
        <strain evidence="1">Hsosn_3</strain>
        <tissue evidence="1">Leaf</tissue>
    </source>
</reference>
<evidence type="ECO:0000313" key="2">
    <source>
        <dbReference type="Proteomes" id="UP001237642"/>
    </source>
</evidence>
<name>A0AAD8GWS7_9APIA</name>
<evidence type="ECO:0000313" key="1">
    <source>
        <dbReference type="EMBL" id="KAK1355662.1"/>
    </source>
</evidence>
<dbReference type="PANTHER" id="PTHR43188">
    <property type="entry name" value="ACYL-COENZYME A OXIDASE"/>
    <property type="match status" value="1"/>
</dbReference>
<dbReference type="SUPFAM" id="SSF47203">
    <property type="entry name" value="Acyl-CoA dehydrogenase C-terminal domain-like"/>
    <property type="match status" value="1"/>
</dbReference>
<dbReference type="InterPro" id="IPR036250">
    <property type="entry name" value="AcylCo_DH-like_C"/>
</dbReference>
<dbReference type="GO" id="GO:0006635">
    <property type="term" value="P:fatty acid beta-oxidation"/>
    <property type="evidence" value="ECO:0007669"/>
    <property type="project" value="InterPro"/>
</dbReference>
<dbReference type="EMBL" id="JAUIZM010000011">
    <property type="protein sequence ID" value="KAK1355662.1"/>
    <property type="molecule type" value="Genomic_DNA"/>
</dbReference>
<dbReference type="AlphaFoldDB" id="A0AAD8GWS7"/>
<accession>A0AAD8GWS7</accession>
<dbReference type="PANTHER" id="PTHR43188:SF1">
    <property type="entry name" value="ACYL-COA DEHYDROGENASE"/>
    <property type="match status" value="1"/>
</dbReference>